<dbReference type="PROSITE" id="PS51379">
    <property type="entry name" value="4FE4S_FER_2"/>
    <property type="match status" value="2"/>
</dbReference>
<dbReference type="AlphaFoldDB" id="A0A1M6QAT3"/>
<dbReference type="GO" id="GO:0010181">
    <property type="term" value="F:FMN binding"/>
    <property type="evidence" value="ECO:0007669"/>
    <property type="project" value="InterPro"/>
</dbReference>
<dbReference type="EMBL" id="FRAR01000008">
    <property type="protein sequence ID" value="SHK17404.1"/>
    <property type="molecule type" value="Genomic_DNA"/>
</dbReference>
<dbReference type="CDD" id="cd02980">
    <property type="entry name" value="TRX_Fd_family"/>
    <property type="match status" value="1"/>
</dbReference>
<evidence type="ECO:0000256" key="2">
    <source>
        <dbReference type="ARBA" id="ARBA00022485"/>
    </source>
</evidence>
<dbReference type="Proteomes" id="UP000183997">
    <property type="component" value="Unassembled WGS sequence"/>
</dbReference>
<dbReference type="OrthoDB" id="9761899at2"/>
<dbReference type="FunFam" id="3.40.50.11540:FF:000001">
    <property type="entry name" value="NADH dehydrogenase [ubiquinone] flavoprotein 1, mitochondrial"/>
    <property type="match status" value="1"/>
</dbReference>
<dbReference type="STRING" id="1121421.SAMN02745123_00936"/>
<sequence length="645" mass="70291">MRIKGLQDLELIKKKHLPNLNARLGNNQTAGYQVLCCTGTGCSSGGSEKVIKTLNNQIKQHDLQNKVTVYKTGCFGFCKMGPILLVHPGQIFYCLVHEKDAEEIVSEHFSKGNIVERLLYKEPIENKIYPQLKDIPFFQAQQRIALRNCGLIDPEEIEEYIANDGYFALQNVLHNLTPPGVIEIMAQSGLRGRGGGGFPVGRKWSFTAQAEDSPKYVVCNADEGDPGAFMDRSILEGDPHSVLEAMTIAGYSTGASQGVIYVRAEYPIAIKRLELAIKQAHQMGLLGENIFDSDFSFSIELRLGAGAFVCGEETALLKSAMGQRGEPRPRPPFPAVCGFRNKPTLINNVETYANVPIILRKGAAWYASLGTEKSKGTKVFSIAGKINNTGLIEVPMGTTLRTIIYDIGGGIPGGKKFKAVQTGGPSGGVIPAQLLDTTIDYESLSKIGSMMGSGGLIVMDETDCMVDIAKFYLGFSQDESCGKCTPCRVGTKRMLEIMERITQGKGEMADLDELEELARDIQETSLCGLGQHAPNPVLSTLHYFRDEYLAHVQDKRCPAGVCQELTDFVVNPEKCIACGICAKACATQAIIGEKKKNYYIDRQKCSKCGVCQTRCPKDAIFKAAMGGDNASAYQPGNNHTTYPTP</sequence>
<dbReference type="InterPro" id="IPR019575">
    <property type="entry name" value="Nuop51_4Fe4S-bd"/>
</dbReference>
<reference evidence="8" key="1">
    <citation type="submission" date="2016-11" db="EMBL/GenBank/DDBJ databases">
        <authorList>
            <person name="Varghese N."/>
            <person name="Submissions S."/>
        </authorList>
    </citation>
    <scope>NUCLEOTIDE SEQUENCE [LARGE SCALE GENOMIC DNA]</scope>
    <source>
        <strain evidence="8">DSM 10349</strain>
    </source>
</reference>
<comment type="similarity">
    <text evidence="1">Belongs to the complex I 51 kDa subunit family.</text>
</comment>
<evidence type="ECO:0000256" key="5">
    <source>
        <dbReference type="ARBA" id="ARBA00023014"/>
    </source>
</evidence>
<dbReference type="PROSITE" id="PS00198">
    <property type="entry name" value="4FE4S_FER_1"/>
    <property type="match status" value="1"/>
</dbReference>
<dbReference type="Pfam" id="PF10531">
    <property type="entry name" value="SLBB"/>
    <property type="match status" value="1"/>
</dbReference>
<dbReference type="InterPro" id="IPR017896">
    <property type="entry name" value="4Fe4S_Fe-S-bd"/>
</dbReference>
<dbReference type="SUPFAM" id="SSF140490">
    <property type="entry name" value="Nqo1C-terminal domain-like"/>
    <property type="match status" value="1"/>
</dbReference>
<dbReference type="PANTHER" id="PTHR43578:SF3">
    <property type="entry name" value="NADH-QUINONE OXIDOREDUCTASE SUBUNIT F"/>
    <property type="match status" value="1"/>
</dbReference>
<dbReference type="Pfam" id="PF12838">
    <property type="entry name" value="Fer4_7"/>
    <property type="match status" value="1"/>
</dbReference>
<keyword evidence="4" id="KW-0408">Iron</keyword>
<dbReference type="Gene3D" id="3.40.30.10">
    <property type="entry name" value="Glutaredoxin"/>
    <property type="match status" value="1"/>
</dbReference>
<dbReference type="Pfam" id="PF10589">
    <property type="entry name" value="NADH_4Fe-4S"/>
    <property type="match status" value="1"/>
</dbReference>
<dbReference type="SMART" id="SM00928">
    <property type="entry name" value="NADH_4Fe-4S"/>
    <property type="match status" value="1"/>
</dbReference>
<dbReference type="InterPro" id="IPR017900">
    <property type="entry name" value="4Fe4S_Fe_S_CS"/>
</dbReference>
<dbReference type="Gene3D" id="6.10.250.1450">
    <property type="match status" value="1"/>
</dbReference>
<dbReference type="InterPro" id="IPR037207">
    <property type="entry name" value="Nuop51_4Fe4S-bd_sf"/>
</dbReference>
<dbReference type="Gene3D" id="1.20.1440.230">
    <property type="entry name" value="NADH-ubiquinone oxidoreductase 51kDa subunit, iron-sulphur binding domain"/>
    <property type="match status" value="1"/>
</dbReference>
<dbReference type="SUPFAM" id="SSF142019">
    <property type="entry name" value="Nqo1 FMN-binding domain-like"/>
    <property type="match status" value="1"/>
</dbReference>
<keyword evidence="3" id="KW-0479">Metal-binding</keyword>
<dbReference type="Gene3D" id="3.40.50.11540">
    <property type="entry name" value="NADH-ubiquinone oxidoreductase 51kDa subunit"/>
    <property type="match status" value="1"/>
</dbReference>
<proteinExistence type="inferred from homology"/>
<dbReference type="SUPFAM" id="SSF54862">
    <property type="entry name" value="4Fe-4S ferredoxins"/>
    <property type="match status" value="1"/>
</dbReference>
<keyword evidence="5" id="KW-0411">Iron-sulfur</keyword>
<dbReference type="InterPro" id="IPR036249">
    <property type="entry name" value="Thioredoxin-like_sf"/>
</dbReference>
<dbReference type="Pfam" id="PF01257">
    <property type="entry name" value="2Fe-2S_thioredx"/>
    <property type="match status" value="1"/>
</dbReference>
<dbReference type="InterPro" id="IPR019554">
    <property type="entry name" value="Soluble_ligand-bd"/>
</dbReference>
<dbReference type="InterPro" id="IPR037225">
    <property type="entry name" value="Nuo51_FMN-bd_sf"/>
</dbReference>
<keyword evidence="2" id="KW-0004">4Fe-4S</keyword>
<protein>
    <submittedName>
        <fullName evidence="7">NAD(P)-dependent iron-only hydrogenase diaphorase component flavoprotein</fullName>
    </submittedName>
</protein>
<feature type="domain" description="4Fe-4S ferredoxin-type" evidence="6">
    <location>
        <begin position="596"/>
        <end position="625"/>
    </location>
</feature>
<dbReference type="GO" id="GO:0008137">
    <property type="term" value="F:NADH dehydrogenase (ubiquinone) activity"/>
    <property type="evidence" value="ECO:0007669"/>
    <property type="project" value="InterPro"/>
</dbReference>
<evidence type="ECO:0000256" key="1">
    <source>
        <dbReference type="ARBA" id="ARBA00007523"/>
    </source>
</evidence>
<evidence type="ECO:0000256" key="3">
    <source>
        <dbReference type="ARBA" id="ARBA00022723"/>
    </source>
</evidence>
<dbReference type="PANTHER" id="PTHR43578">
    <property type="entry name" value="NADH-QUINONE OXIDOREDUCTASE SUBUNIT F"/>
    <property type="match status" value="1"/>
</dbReference>
<evidence type="ECO:0000313" key="8">
    <source>
        <dbReference type="Proteomes" id="UP000183997"/>
    </source>
</evidence>
<dbReference type="InterPro" id="IPR001949">
    <property type="entry name" value="NADH-UbQ_OxRdtase_51kDa_CS"/>
</dbReference>
<name>A0A1M6QAT3_9FIRM</name>
<dbReference type="Gene3D" id="3.30.70.20">
    <property type="match status" value="2"/>
</dbReference>
<dbReference type="SUPFAM" id="SSF52833">
    <property type="entry name" value="Thioredoxin-like"/>
    <property type="match status" value="1"/>
</dbReference>
<dbReference type="SUPFAM" id="SSF142984">
    <property type="entry name" value="Nqo1 middle domain-like"/>
    <property type="match status" value="1"/>
</dbReference>
<organism evidence="7 8">
    <name type="scientific">Desulforamulus aeronauticus DSM 10349</name>
    <dbReference type="NCBI Taxonomy" id="1121421"/>
    <lineage>
        <taxon>Bacteria</taxon>
        <taxon>Bacillati</taxon>
        <taxon>Bacillota</taxon>
        <taxon>Clostridia</taxon>
        <taxon>Eubacteriales</taxon>
        <taxon>Peptococcaceae</taxon>
        <taxon>Desulforamulus</taxon>
    </lineage>
</organism>
<gene>
    <name evidence="7" type="ORF">SAMN02745123_00936</name>
</gene>
<feature type="domain" description="4Fe-4S ferredoxin-type" evidence="6">
    <location>
        <begin position="566"/>
        <end position="595"/>
    </location>
</feature>
<evidence type="ECO:0000259" key="6">
    <source>
        <dbReference type="PROSITE" id="PS51379"/>
    </source>
</evidence>
<dbReference type="InterPro" id="IPR011538">
    <property type="entry name" value="Nuo51_FMN-bd"/>
</dbReference>
<keyword evidence="8" id="KW-1185">Reference proteome</keyword>
<evidence type="ECO:0000256" key="4">
    <source>
        <dbReference type="ARBA" id="ARBA00023004"/>
    </source>
</evidence>
<accession>A0A1M6QAT3</accession>
<evidence type="ECO:0000313" key="7">
    <source>
        <dbReference type="EMBL" id="SHK17404.1"/>
    </source>
</evidence>
<dbReference type="Gene3D" id="3.10.20.600">
    <property type="match status" value="1"/>
</dbReference>
<dbReference type="GO" id="GO:0046872">
    <property type="term" value="F:metal ion binding"/>
    <property type="evidence" value="ECO:0007669"/>
    <property type="project" value="UniProtKB-KW"/>
</dbReference>
<dbReference type="RefSeq" id="WP_072911304.1">
    <property type="nucleotide sequence ID" value="NZ_FRAR01000008.1"/>
</dbReference>
<dbReference type="FunFam" id="1.20.1440.230:FF:000001">
    <property type="entry name" value="Mitochondrial NADH dehydrogenase flavoprotein 1"/>
    <property type="match status" value="1"/>
</dbReference>
<dbReference type="Pfam" id="PF01512">
    <property type="entry name" value="Complex1_51K"/>
    <property type="match status" value="1"/>
</dbReference>
<dbReference type="PROSITE" id="PS00645">
    <property type="entry name" value="COMPLEX1_51K_2"/>
    <property type="match status" value="1"/>
</dbReference>
<dbReference type="GO" id="GO:0051539">
    <property type="term" value="F:4 iron, 4 sulfur cluster binding"/>
    <property type="evidence" value="ECO:0007669"/>
    <property type="project" value="UniProtKB-KW"/>
</dbReference>